<dbReference type="STRING" id="3983.A0A2C9V6J3"/>
<keyword evidence="2" id="KW-0217">Developmental protein</keyword>
<feature type="compositionally biased region" description="Low complexity" evidence="8">
    <location>
        <begin position="241"/>
        <end position="267"/>
    </location>
</feature>
<feature type="region of interest" description="Disordered" evidence="8">
    <location>
        <begin position="108"/>
        <end position="267"/>
    </location>
</feature>
<comment type="similarity">
    <text evidence="7">Belongs to the SOSEKI family.</text>
</comment>
<dbReference type="Pfam" id="PF06136">
    <property type="entry name" value="SOK"/>
    <property type="match status" value="1"/>
</dbReference>
<evidence type="ECO:0000256" key="5">
    <source>
        <dbReference type="ARBA" id="ARBA00023136"/>
    </source>
</evidence>
<feature type="compositionally biased region" description="Polar residues" evidence="8">
    <location>
        <begin position="150"/>
        <end position="166"/>
    </location>
</feature>
<keyword evidence="5" id="KW-0472">Membrane</keyword>
<evidence type="ECO:0000256" key="8">
    <source>
        <dbReference type="SAM" id="MobiDB-lite"/>
    </source>
</evidence>
<proteinExistence type="inferred from homology"/>
<evidence type="ECO:0000256" key="3">
    <source>
        <dbReference type="ARBA" id="ARBA00022475"/>
    </source>
</evidence>
<gene>
    <name evidence="10" type="ORF">MANES_10G153300v8</name>
</gene>
<keyword evidence="6" id="KW-0131">Cell cycle</keyword>
<evidence type="ECO:0000256" key="1">
    <source>
        <dbReference type="ARBA" id="ARBA00004413"/>
    </source>
</evidence>
<organism evidence="10 11">
    <name type="scientific">Manihot esculenta</name>
    <name type="common">Cassava</name>
    <name type="synonym">Jatropha manihot</name>
    <dbReference type="NCBI Taxonomy" id="3983"/>
    <lineage>
        <taxon>Eukaryota</taxon>
        <taxon>Viridiplantae</taxon>
        <taxon>Streptophyta</taxon>
        <taxon>Embryophyta</taxon>
        <taxon>Tracheophyta</taxon>
        <taxon>Spermatophyta</taxon>
        <taxon>Magnoliopsida</taxon>
        <taxon>eudicotyledons</taxon>
        <taxon>Gunneridae</taxon>
        <taxon>Pentapetalae</taxon>
        <taxon>rosids</taxon>
        <taxon>fabids</taxon>
        <taxon>Malpighiales</taxon>
        <taxon>Euphorbiaceae</taxon>
        <taxon>Crotonoideae</taxon>
        <taxon>Manihoteae</taxon>
        <taxon>Manihot</taxon>
    </lineage>
</organism>
<dbReference type="GO" id="GO:0005886">
    <property type="term" value="C:plasma membrane"/>
    <property type="evidence" value="ECO:0007669"/>
    <property type="project" value="UniProtKB-SubCell"/>
</dbReference>
<dbReference type="Gene3D" id="3.30.160.60">
    <property type="entry name" value="Classic Zinc Finger"/>
    <property type="match status" value="1"/>
</dbReference>
<feature type="compositionally biased region" description="Polar residues" evidence="8">
    <location>
        <begin position="109"/>
        <end position="118"/>
    </location>
</feature>
<sequence length="415" mass="46529">MEASKPIPKVGGEVRRLHIIYFLSHMGRIEHPHLIRVHHLNRNGVYLRDVKRWMADLRGKEMPEAFSWSYKRRYKNGYVWQDLLDDDLITPISDNEYVLKGSEIFPTTHFDTTGSGENRASIFKNDKHVEVGNEDKQEEQERSSTKEDNQISPDTSIDISMKTSSEIYHESPVFSSERSTLTQDSLKRPDDSHEEEMEKFESLSSSSFYSNLLGKKKEKKKNKKKTNSEASSHNEEDIDRSSSSIEKMGSPSSSSSPQSQSQFAKSKSYSSEASKMLRNLMTCGAADTNDAALITINKSSLRKEEICKGGSSRALGTLWNQQQQCNASSRRSFDGMKDSKQHKSGFNNPKGVAAAYKPVGAPICSLCGKTFKPEKLHIHMKSCKGKRSYAKTAAASVGKNPSPSMNSMNQLMAIS</sequence>
<keyword evidence="3" id="KW-1003">Cell membrane</keyword>
<evidence type="ECO:0000313" key="10">
    <source>
        <dbReference type="EMBL" id="OAY40143.1"/>
    </source>
</evidence>
<dbReference type="OrthoDB" id="1907705at2759"/>
<feature type="compositionally biased region" description="Basic residues" evidence="8">
    <location>
        <begin position="214"/>
        <end position="225"/>
    </location>
</feature>
<name>A0A2C9V6J3_MANES</name>
<comment type="subcellular location">
    <subcellularLocation>
        <location evidence="1">Cell membrane</location>
        <topology evidence="1">Peripheral membrane protein</topology>
        <orientation evidence="1">Cytoplasmic side</orientation>
    </subcellularLocation>
</comment>
<dbReference type="GO" id="GO:0051301">
    <property type="term" value="P:cell division"/>
    <property type="evidence" value="ECO:0007669"/>
    <property type="project" value="UniProtKB-KW"/>
</dbReference>
<dbReference type="PANTHER" id="PTHR31083:SF5">
    <property type="entry name" value="PROTEIN SOSEKI 1"/>
    <property type="match status" value="1"/>
</dbReference>
<keyword evidence="4" id="KW-0132">Cell division</keyword>
<evidence type="ECO:0000256" key="6">
    <source>
        <dbReference type="ARBA" id="ARBA00023306"/>
    </source>
</evidence>
<feature type="domain" description="SOSEKI DIX-like" evidence="9">
    <location>
        <begin position="18"/>
        <end position="105"/>
    </location>
</feature>
<reference evidence="11" key="1">
    <citation type="journal article" date="2016" name="Nat. Biotechnol.">
        <title>Sequencing wild and cultivated cassava and related species reveals extensive interspecific hybridization and genetic diversity.</title>
        <authorList>
            <person name="Bredeson J.V."/>
            <person name="Lyons J.B."/>
            <person name="Prochnik S.E."/>
            <person name="Wu G.A."/>
            <person name="Ha C.M."/>
            <person name="Edsinger-Gonzales E."/>
            <person name="Grimwood J."/>
            <person name="Schmutz J."/>
            <person name="Rabbi I.Y."/>
            <person name="Egesi C."/>
            <person name="Nauluvula P."/>
            <person name="Lebot V."/>
            <person name="Ndunguru J."/>
            <person name="Mkamilo G."/>
            <person name="Bart R.S."/>
            <person name="Setter T.L."/>
            <person name="Gleadow R.M."/>
            <person name="Kulakow P."/>
            <person name="Ferguson M.E."/>
            <person name="Rounsley S."/>
            <person name="Rokhsar D.S."/>
        </authorList>
    </citation>
    <scope>NUCLEOTIDE SEQUENCE [LARGE SCALE GENOMIC DNA]</scope>
    <source>
        <strain evidence="11">cv. AM560-2</strain>
    </source>
</reference>
<protein>
    <recommendedName>
        <fullName evidence="9">SOSEKI DIX-like domain-containing protein</fullName>
    </recommendedName>
</protein>
<evidence type="ECO:0000259" key="9">
    <source>
        <dbReference type="Pfam" id="PF06136"/>
    </source>
</evidence>
<keyword evidence="11" id="KW-1185">Reference proteome</keyword>
<dbReference type="GO" id="GO:0051258">
    <property type="term" value="P:protein polymerization"/>
    <property type="evidence" value="ECO:0007669"/>
    <property type="project" value="UniProtKB-ARBA"/>
</dbReference>
<accession>A0A2C9V6J3</accession>
<evidence type="ECO:0000313" key="11">
    <source>
        <dbReference type="Proteomes" id="UP000091857"/>
    </source>
</evidence>
<dbReference type="Gramene" id="Manes.10G153300.1.v8.1">
    <property type="protein sequence ID" value="Manes.10G153300.1.v8.1.CDS"/>
    <property type="gene ID" value="Manes.10G153300.v8.1"/>
</dbReference>
<dbReference type="Gramene" id="Manes.10G153300.6.v8.1">
    <property type="protein sequence ID" value="Manes.10G153300.6.v8.1.CDS"/>
    <property type="gene ID" value="Manes.10G153300.v8.1"/>
</dbReference>
<comment type="caution">
    <text evidence="10">The sequence shown here is derived from an EMBL/GenBank/DDBJ whole genome shotgun (WGS) entry which is preliminary data.</text>
</comment>
<evidence type="ECO:0000256" key="7">
    <source>
        <dbReference type="ARBA" id="ARBA00024211"/>
    </source>
</evidence>
<dbReference type="EMBL" id="CM004396">
    <property type="protein sequence ID" value="OAY40143.1"/>
    <property type="molecule type" value="Genomic_DNA"/>
</dbReference>
<dbReference type="AlphaFoldDB" id="A0A2C9V6J3"/>
<dbReference type="InterPro" id="IPR010369">
    <property type="entry name" value="SOK"/>
</dbReference>
<evidence type="ECO:0000256" key="4">
    <source>
        <dbReference type="ARBA" id="ARBA00022618"/>
    </source>
</evidence>
<evidence type="ECO:0000256" key="2">
    <source>
        <dbReference type="ARBA" id="ARBA00022473"/>
    </source>
</evidence>
<dbReference type="InterPro" id="IPR048351">
    <property type="entry name" value="SOK_DIX"/>
</dbReference>
<feature type="compositionally biased region" description="Basic and acidic residues" evidence="8">
    <location>
        <begin position="124"/>
        <end position="149"/>
    </location>
</feature>
<dbReference type="SMR" id="A0A2C9V6J3"/>
<dbReference type="PANTHER" id="PTHR31083">
    <property type="entry name" value="UPSTREAM OF FLC PROTEIN (DUF966)"/>
    <property type="match status" value="1"/>
</dbReference>
<feature type="compositionally biased region" description="Polar residues" evidence="8">
    <location>
        <begin position="173"/>
        <end position="184"/>
    </location>
</feature>
<dbReference type="Proteomes" id="UP000091857">
    <property type="component" value="Chromosome 10"/>
</dbReference>